<dbReference type="Gene3D" id="3.20.20.150">
    <property type="entry name" value="Divalent-metal-dependent TIM barrel enzymes"/>
    <property type="match status" value="1"/>
</dbReference>
<feature type="domain" description="Xylose isomerase-like TIM barrel" evidence="1">
    <location>
        <begin position="22"/>
        <end position="277"/>
    </location>
</feature>
<proteinExistence type="predicted"/>
<dbReference type="InterPro" id="IPR036237">
    <property type="entry name" value="Xyl_isomerase-like_sf"/>
</dbReference>
<dbReference type="InterPro" id="IPR013022">
    <property type="entry name" value="Xyl_isomerase-like_TIM-brl"/>
</dbReference>
<evidence type="ECO:0000313" key="2">
    <source>
        <dbReference type="EMBL" id="NOU78503.1"/>
    </source>
</evidence>
<keyword evidence="3" id="KW-1185">Reference proteome</keyword>
<dbReference type="Pfam" id="PF01261">
    <property type="entry name" value="AP_endonuc_2"/>
    <property type="match status" value="1"/>
</dbReference>
<reference evidence="2 3" key="1">
    <citation type="submission" date="2019-10" db="EMBL/GenBank/DDBJ databases">
        <title>Description of Paenibacillus terricola sp. nov.</title>
        <authorList>
            <person name="Carlier A."/>
            <person name="Qi S."/>
        </authorList>
    </citation>
    <scope>NUCLEOTIDE SEQUENCE [LARGE SCALE GENOMIC DNA]</scope>
    <source>
        <strain evidence="2 3">LMG 31459</strain>
    </source>
</reference>
<dbReference type="Proteomes" id="UP000596857">
    <property type="component" value="Unassembled WGS sequence"/>
</dbReference>
<name>A0ABX1YF19_9BACL</name>
<gene>
    <name evidence="2" type="ORF">GC101_06365</name>
</gene>
<dbReference type="EMBL" id="WHOB01000020">
    <property type="protein sequence ID" value="NOU78503.1"/>
    <property type="molecule type" value="Genomic_DNA"/>
</dbReference>
<dbReference type="SUPFAM" id="SSF51658">
    <property type="entry name" value="Xylose isomerase-like"/>
    <property type="match status" value="1"/>
</dbReference>
<accession>A0ABX1YF19</accession>
<evidence type="ECO:0000259" key="1">
    <source>
        <dbReference type="Pfam" id="PF01261"/>
    </source>
</evidence>
<evidence type="ECO:0000313" key="3">
    <source>
        <dbReference type="Proteomes" id="UP000596857"/>
    </source>
</evidence>
<comment type="caution">
    <text evidence="2">The sequence shown here is derived from an EMBL/GenBank/DDBJ whole genome shotgun (WGS) entry which is preliminary data.</text>
</comment>
<protein>
    <submittedName>
        <fullName evidence="2">TIM barrel protein</fullName>
    </submittedName>
</protein>
<organism evidence="2 3">
    <name type="scientific">Paenibacillus phytohabitans</name>
    <dbReference type="NCBI Taxonomy" id="2654978"/>
    <lineage>
        <taxon>Bacteria</taxon>
        <taxon>Bacillati</taxon>
        <taxon>Bacillota</taxon>
        <taxon>Bacilli</taxon>
        <taxon>Bacillales</taxon>
        <taxon>Paenibacillaceae</taxon>
        <taxon>Paenibacillus</taxon>
    </lineage>
</organism>
<sequence length="304" mass="36087">MQQFMIGQYGGFDYSKFRKDFKAGFYGIEACSFKSEEDCLNLIAEAQQHQFHTGVHFPLRADPARLRDALFLSPDEYERAEAFRHIQEELDYMVNLRPGYVLFHYPKPVILDDRVDWQQWRFSDRREYIYESETSLEELIRHSEYLFDWLSRKGREYHFQPILEFDGLNSYVYNQDFLERLLVRYPDIKLCLDTARLYQQDRFDPNFDARALLRRYTKYAALIHLSTVQVKDTVRHSHYPALPELSPADGWAPIEDYLRIIREENSGVRIMFEHRSDLITTEQLERCYAWVDGILSGAAEASGA</sequence>